<protein>
    <recommendedName>
        <fullName evidence="3">Glycosyltransferase family 1 protein</fullName>
    </recommendedName>
</protein>
<sequence>MKVDNSNRQRTQIVCLGMWADYEDFFWQQADQTRFDVTVLHIKKLAQKNPFYKITPAFQRHRLYYQVMAQVFARFPNAHFIVNEREEVLRYIVAHKPAVPISIIIRNPVAAKGVIIPFLKEIIAAGHKVISFDPQDCRAYGFEPYRQYIAPVAAIPHREQMTDFSFLGREKGRSRLIEGLGRRLGEKGFSVSLKFTDRKIEKKHWWSKTRRDKRSVPYPDYLAENLSARCIIDILQSGQEGLTLRPLEAMIYGRKLLTNNRHIVSEAFYHPNNIFVLDTFNSLEGIEAFMAKPFVEIDPAIKALYSVDAVISQCLTKGAPAFVQRQRLSLAG</sequence>
<comment type="caution">
    <text evidence="1">The sequence shown here is derived from an EMBL/GenBank/DDBJ whole genome shotgun (WGS) entry which is preliminary data.</text>
</comment>
<accession>A0ABU0I8I7</accession>
<dbReference type="Proteomes" id="UP001235269">
    <property type="component" value="Unassembled WGS sequence"/>
</dbReference>
<evidence type="ECO:0008006" key="3">
    <source>
        <dbReference type="Google" id="ProtNLM"/>
    </source>
</evidence>
<dbReference type="EMBL" id="JAUSWH010000002">
    <property type="protein sequence ID" value="MDQ0454545.1"/>
    <property type="molecule type" value="Genomic_DNA"/>
</dbReference>
<evidence type="ECO:0000313" key="1">
    <source>
        <dbReference type="EMBL" id="MDQ0454545.1"/>
    </source>
</evidence>
<keyword evidence="2" id="KW-1185">Reference proteome</keyword>
<reference evidence="1 2" key="1">
    <citation type="submission" date="2023-07" db="EMBL/GenBank/DDBJ databases">
        <title>Genomic Encyclopedia of Type Strains, Phase IV (KMG-IV): sequencing the most valuable type-strain genomes for metagenomic binning, comparative biology and taxonomic classification.</title>
        <authorList>
            <person name="Goeker M."/>
        </authorList>
    </citation>
    <scope>NUCLEOTIDE SEQUENCE [LARGE SCALE GENOMIC DNA]</scope>
    <source>
        <strain evidence="1 2">DSM 100301</strain>
    </source>
</reference>
<proteinExistence type="predicted"/>
<name>A0ABU0I8I7_9HYPH</name>
<organism evidence="1 2">
    <name type="scientific">Rhizobium paknamense</name>
    <dbReference type="NCBI Taxonomy" id="1206817"/>
    <lineage>
        <taxon>Bacteria</taxon>
        <taxon>Pseudomonadati</taxon>
        <taxon>Pseudomonadota</taxon>
        <taxon>Alphaproteobacteria</taxon>
        <taxon>Hyphomicrobiales</taxon>
        <taxon>Rhizobiaceae</taxon>
        <taxon>Rhizobium/Agrobacterium group</taxon>
        <taxon>Rhizobium</taxon>
    </lineage>
</organism>
<gene>
    <name evidence="1" type="ORF">QO005_000872</name>
</gene>
<evidence type="ECO:0000313" key="2">
    <source>
        <dbReference type="Proteomes" id="UP001235269"/>
    </source>
</evidence>
<dbReference type="RefSeq" id="WP_307156756.1">
    <property type="nucleotide sequence ID" value="NZ_JAUSWH010000002.1"/>
</dbReference>